<dbReference type="CDD" id="cd04301">
    <property type="entry name" value="NAT_SF"/>
    <property type="match status" value="1"/>
</dbReference>
<name>V5TRA9_HALHI</name>
<reference evidence="2 3" key="1">
    <citation type="journal article" date="2014" name="Genome Announc.">
        <title>Complete Genome Sequence of the Extremely Halophilic Archaeon Haloarcula hispanica Strain N601.</title>
        <authorList>
            <person name="Ding J.Y."/>
            <person name="Chiang P.W."/>
            <person name="Hong M.J."/>
            <person name="Dyall-Smith M."/>
            <person name="Tang S.L."/>
        </authorList>
    </citation>
    <scope>NUCLEOTIDE SEQUENCE [LARGE SCALE GENOMIC DNA]</scope>
    <source>
        <strain evidence="2 3">N601</strain>
    </source>
</reference>
<dbReference type="HOGENOM" id="CLU_129111_0_0_2"/>
<organism evidence="2 3">
    <name type="scientific">Haloarcula hispanica N601</name>
    <dbReference type="NCBI Taxonomy" id="1417673"/>
    <lineage>
        <taxon>Archaea</taxon>
        <taxon>Methanobacteriati</taxon>
        <taxon>Methanobacteriota</taxon>
        <taxon>Stenosarchaea group</taxon>
        <taxon>Halobacteria</taxon>
        <taxon>Halobacteriales</taxon>
        <taxon>Haloarculaceae</taxon>
        <taxon>Haloarcula</taxon>
    </lineage>
</organism>
<evidence type="ECO:0000313" key="2">
    <source>
        <dbReference type="EMBL" id="AHB67653.1"/>
    </source>
</evidence>
<dbReference type="GO" id="GO:0016747">
    <property type="term" value="F:acyltransferase activity, transferring groups other than amino-acyl groups"/>
    <property type="evidence" value="ECO:0007669"/>
    <property type="project" value="InterPro"/>
</dbReference>
<keyword evidence="3" id="KW-1185">Reference proteome</keyword>
<dbReference type="InterPro" id="IPR016181">
    <property type="entry name" value="Acyl_CoA_acyltransferase"/>
</dbReference>
<proteinExistence type="predicted"/>
<gene>
    <name evidence="2" type="ORF">HISP_16610</name>
</gene>
<dbReference type="InterPro" id="IPR050276">
    <property type="entry name" value="MshD_Acetyltransferase"/>
</dbReference>
<dbReference type="AlphaFoldDB" id="V5TRA9"/>
<dbReference type="PROSITE" id="PS51186">
    <property type="entry name" value="GNAT"/>
    <property type="match status" value="1"/>
</dbReference>
<dbReference type="PANTHER" id="PTHR43617:SF34">
    <property type="entry name" value="PUTATIVE-RELATED"/>
    <property type="match status" value="1"/>
</dbReference>
<feature type="domain" description="N-acetyltransferase" evidence="1">
    <location>
        <begin position="38"/>
        <end position="184"/>
    </location>
</feature>
<accession>V5TRA9</accession>
<protein>
    <submittedName>
        <fullName evidence="2">GCN5 family acetyltransferase</fullName>
    </submittedName>
</protein>
<evidence type="ECO:0000259" key="1">
    <source>
        <dbReference type="PROSITE" id="PS51186"/>
    </source>
</evidence>
<dbReference type="Proteomes" id="UP000018572">
    <property type="component" value="Chromosome 2"/>
</dbReference>
<dbReference type="Pfam" id="PF00583">
    <property type="entry name" value="Acetyltransf_1"/>
    <property type="match status" value="1"/>
</dbReference>
<sequence length="184" mass="21107">MARLVRTGMEIVELSANEPAVRRFIEELWLPYYRELEGTVDTFSLADDVDLVAEELPFRVDRLDSEEYRTWIAVDGFTDETPLADADGEFAGYIAAEADEAPSVFDRPDRLFICDIYVGEPYRGTGLAEDLFDRLRDWAREAGCEEFSLDPHVDNERAIAFYEKLGFERTQSHMVASVDDCEER</sequence>
<evidence type="ECO:0000313" key="3">
    <source>
        <dbReference type="Proteomes" id="UP000018572"/>
    </source>
</evidence>
<dbReference type="Gene3D" id="3.40.630.30">
    <property type="match status" value="1"/>
</dbReference>
<dbReference type="SUPFAM" id="SSF55729">
    <property type="entry name" value="Acyl-CoA N-acyltransferases (Nat)"/>
    <property type="match status" value="1"/>
</dbReference>
<dbReference type="EMBL" id="CP006885">
    <property type="protein sequence ID" value="AHB67653.1"/>
    <property type="molecule type" value="Genomic_DNA"/>
</dbReference>
<dbReference type="InterPro" id="IPR000182">
    <property type="entry name" value="GNAT_dom"/>
</dbReference>
<dbReference type="KEGG" id="hhn:HISP_16610"/>
<dbReference type="PANTHER" id="PTHR43617">
    <property type="entry name" value="L-AMINO ACID N-ACETYLTRANSFERASE"/>
    <property type="match status" value="1"/>
</dbReference>